<dbReference type="EMBL" id="MDBS01000050">
    <property type="protein sequence ID" value="PMP26139.1"/>
    <property type="molecule type" value="Genomic_DNA"/>
</dbReference>
<dbReference type="RefSeq" id="WP_102333858.1">
    <property type="nucleotide sequence ID" value="NZ_CP170594.1"/>
</dbReference>
<reference evidence="2" key="2">
    <citation type="journal article" date="2018" name="Nature">
        <title>A major lineage of non-tailed dsDNA viruses as unrecognized killers of marine bacteria.</title>
        <authorList>
            <person name="Kauffman K.M."/>
            <person name="Hussain F.A."/>
            <person name="Yang J."/>
            <person name="Arevalo P."/>
            <person name="Brown J.M."/>
            <person name="Chang W.K."/>
            <person name="VanInsberghe D."/>
            <person name="Elsherbini J."/>
            <person name="Sharma R.S."/>
            <person name="Cutler M.B."/>
            <person name="Kelly L."/>
            <person name="Polz M.F."/>
        </authorList>
    </citation>
    <scope>NUCLEOTIDE SEQUENCE</scope>
    <source>
        <strain evidence="2">10N.222.46.E12</strain>
    </source>
</reference>
<evidence type="ECO:0000259" key="1">
    <source>
        <dbReference type="PROSITE" id="PS50943"/>
    </source>
</evidence>
<dbReference type="Gene3D" id="1.10.260.40">
    <property type="entry name" value="lambda repressor-like DNA-binding domains"/>
    <property type="match status" value="1"/>
</dbReference>
<sequence length="105" mass="12105">MTTDQFKQKLALYIDSSGLSDSEIARRLDVNRVSVGKWRKTGQISKENLSKLCKELGVSEQEFFYSSTSDLPHRKLTIIQEVLLLESRDMMIIEDIENILRQIKG</sequence>
<gene>
    <name evidence="2" type="ORF">BCS90_23655</name>
</gene>
<dbReference type="SMART" id="SM00530">
    <property type="entry name" value="HTH_XRE"/>
    <property type="match status" value="1"/>
</dbReference>
<comment type="caution">
    <text evidence="2">The sequence shown here is derived from an EMBL/GenBank/DDBJ whole genome shotgun (WGS) entry which is preliminary data.</text>
</comment>
<dbReference type="CDD" id="cd00093">
    <property type="entry name" value="HTH_XRE"/>
    <property type="match status" value="1"/>
</dbReference>
<dbReference type="InterPro" id="IPR001387">
    <property type="entry name" value="Cro/C1-type_HTH"/>
</dbReference>
<dbReference type="InterPro" id="IPR010982">
    <property type="entry name" value="Lambda_DNA-bd_dom_sf"/>
</dbReference>
<feature type="domain" description="HTH cro/C1-type" evidence="1">
    <location>
        <begin position="22"/>
        <end position="63"/>
    </location>
</feature>
<organism evidence="2">
    <name type="scientific">Vibrio cyclitrophicus</name>
    <dbReference type="NCBI Taxonomy" id="47951"/>
    <lineage>
        <taxon>Bacteria</taxon>
        <taxon>Pseudomonadati</taxon>
        <taxon>Pseudomonadota</taxon>
        <taxon>Gammaproteobacteria</taxon>
        <taxon>Vibrionales</taxon>
        <taxon>Vibrionaceae</taxon>
        <taxon>Vibrio</taxon>
    </lineage>
</organism>
<name>A0A7Z1S091_9VIBR</name>
<dbReference type="GO" id="GO:0003677">
    <property type="term" value="F:DNA binding"/>
    <property type="evidence" value="ECO:0007669"/>
    <property type="project" value="InterPro"/>
</dbReference>
<protein>
    <recommendedName>
        <fullName evidence="1">HTH cro/C1-type domain-containing protein</fullName>
    </recommendedName>
</protein>
<dbReference type="InterPro" id="IPR009057">
    <property type="entry name" value="Homeodomain-like_sf"/>
</dbReference>
<reference evidence="2" key="1">
    <citation type="submission" date="2016-07" db="EMBL/GenBank/DDBJ databases">
        <authorList>
            <person name="Kauffman K."/>
            <person name="Arevalo P."/>
            <person name="Polz M.F."/>
        </authorList>
    </citation>
    <scope>NUCLEOTIDE SEQUENCE</scope>
    <source>
        <strain evidence="2">10N.222.46.E12</strain>
    </source>
</reference>
<dbReference type="SUPFAM" id="SSF46689">
    <property type="entry name" value="Homeodomain-like"/>
    <property type="match status" value="1"/>
</dbReference>
<evidence type="ECO:0000313" key="2">
    <source>
        <dbReference type="EMBL" id="PMP26139.1"/>
    </source>
</evidence>
<dbReference type="AlphaFoldDB" id="A0A7Z1S091"/>
<proteinExistence type="predicted"/>
<accession>A0A7Z1S091</accession>
<dbReference type="PROSITE" id="PS50943">
    <property type="entry name" value="HTH_CROC1"/>
    <property type="match status" value="1"/>
</dbReference>
<dbReference type="Pfam" id="PF01381">
    <property type="entry name" value="HTH_3"/>
    <property type="match status" value="1"/>
</dbReference>